<evidence type="ECO:0000313" key="3">
    <source>
        <dbReference type="EMBL" id="OQP68403.1"/>
    </source>
</evidence>
<dbReference type="RefSeq" id="WP_081158710.1">
    <property type="nucleotide sequence ID" value="NZ_LWBP01000001.1"/>
</dbReference>
<dbReference type="OrthoDB" id="606679at2"/>
<name>A0A1V9GCR7_9BACT</name>
<keyword evidence="1" id="KW-0175">Coiled coil</keyword>
<keyword evidence="4" id="KW-1185">Reference proteome</keyword>
<dbReference type="STRING" id="550983.A4R26_00930"/>
<gene>
    <name evidence="3" type="ORF">A4R26_00930</name>
</gene>
<sequence>MVHSYPCYRYLIACCSLLLLHACTAITYGQLPAGKLHSGIPDSIPIPEKDTLKKQLTFAGSRLLKRTKDSLKNVIEVDVNNPFDKLFITRPAFRLNGGMIGYVGNYRSIIDTPYAEKGIIQHNITGRWDITLANIFPLQINYRVRQSNSSFFRNIYDVQASFNQAAFQNSIKSSLRTRMLALAPTIKDTLLEKLYTLKQADLTGLANQLKTIFSEQKLIAANETLKVPKLTWDNSLPDSLNLSREDSFKRKATDFLNQYADTKKRYDSLHAQVDSLKDKYEANLKKVKQYQQMINGDWSQLQSVRAWKNKFREYGMDNMEVPAKYRWLLGIRNFSLGRSPVNYSELTAKNVSINGINVEYNSWYYFALTAGSVNYRFRDFVVANKNRKPQYLAMVRAGIGRLEKDFFILSAFKGQKQLFATGAAVNSTIHITGFSAESRWAINRTTWLTAEVAKSITPDYRNNPSLGGNKFVLKDKNNQAIALRLNSTIPLTRSRVEAFFKQTGANYQSFGSYTTNSAMESWYIKADQNLFKRQLRIAGSLRKNEFSNPFLVQDYKSNTVFKSLSATVRVRRWPVVTVGYQPMSQYTKVDEVVIENRFQTVNATLFHLYPVRQLKMATTIMVNKFYNNQADTGFLYYNATNSYFTQTFYFKTFTANAGISFTKNSNYTLQVMDGGIQPNIPRFGTIGFGIRINNLNNTVIKAGGYVSANIRLFKRDLLFINYEHGYLPGNKHGLVRNEMGTIQFVKTFNFR</sequence>
<accession>A0A1V9GCR7</accession>
<feature type="signal peptide" evidence="2">
    <location>
        <begin position="1"/>
        <end position="25"/>
    </location>
</feature>
<feature type="chain" id="PRO_5011986150" description="Outer membrane protein beta-barrel domain-containing protein" evidence="2">
    <location>
        <begin position="26"/>
        <end position="751"/>
    </location>
</feature>
<comment type="caution">
    <text evidence="3">The sequence shown here is derived from an EMBL/GenBank/DDBJ whole genome shotgun (WGS) entry which is preliminary data.</text>
</comment>
<organism evidence="3 4">
    <name type="scientific">Niastella populi</name>
    <dbReference type="NCBI Taxonomy" id="550983"/>
    <lineage>
        <taxon>Bacteria</taxon>
        <taxon>Pseudomonadati</taxon>
        <taxon>Bacteroidota</taxon>
        <taxon>Chitinophagia</taxon>
        <taxon>Chitinophagales</taxon>
        <taxon>Chitinophagaceae</taxon>
        <taxon>Niastella</taxon>
    </lineage>
</organism>
<keyword evidence="2" id="KW-0732">Signal</keyword>
<dbReference type="AlphaFoldDB" id="A0A1V9GCR7"/>
<evidence type="ECO:0000313" key="4">
    <source>
        <dbReference type="Proteomes" id="UP000192276"/>
    </source>
</evidence>
<evidence type="ECO:0000256" key="1">
    <source>
        <dbReference type="SAM" id="Coils"/>
    </source>
</evidence>
<reference evidence="4" key="1">
    <citation type="submission" date="2016-04" db="EMBL/GenBank/DDBJ databases">
        <authorList>
            <person name="Chen L."/>
            <person name="Zhuang W."/>
            <person name="Wang G."/>
        </authorList>
    </citation>
    <scope>NUCLEOTIDE SEQUENCE [LARGE SCALE GENOMIC DNA]</scope>
    <source>
        <strain evidence="4">208</strain>
    </source>
</reference>
<dbReference type="Proteomes" id="UP000192276">
    <property type="component" value="Unassembled WGS sequence"/>
</dbReference>
<proteinExistence type="predicted"/>
<protein>
    <recommendedName>
        <fullName evidence="5">Outer membrane protein beta-barrel domain-containing protein</fullName>
    </recommendedName>
</protein>
<dbReference type="EMBL" id="LWBP01000001">
    <property type="protein sequence ID" value="OQP68403.1"/>
    <property type="molecule type" value="Genomic_DNA"/>
</dbReference>
<evidence type="ECO:0008006" key="5">
    <source>
        <dbReference type="Google" id="ProtNLM"/>
    </source>
</evidence>
<feature type="coiled-coil region" evidence="1">
    <location>
        <begin position="259"/>
        <end position="293"/>
    </location>
</feature>
<evidence type="ECO:0000256" key="2">
    <source>
        <dbReference type="SAM" id="SignalP"/>
    </source>
</evidence>